<dbReference type="AlphaFoldDB" id="A0A4Y8WLF2"/>
<proteinExistence type="predicted"/>
<feature type="domain" description="Peptidase M60" evidence="3">
    <location>
        <begin position="481"/>
        <end position="810"/>
    </location>
</feature>
<dbReference type="RefSeq" id="WP_134833786.1">
    <property type="nucleotide sequence ID" value="NZ_SATR01000001.1"/>
</dbReference>
<feature type="region of interest" description="Disordered" evidence="1">
    <location>
        <begin position="26"/>
        <end position="57"/>
    </location>
</feature>
<evidence type="ECO:0000256" key="1">
    <source>
        <dbReference type="SAM" id="MobiDB-lite"/>
    </source>
</evidence>
<feature type="signal peptide" evidence="2">
    <location>
        <begin position="1"/>
        <end position="22"/>
    </location>
</feature>
<evidence type="ECO:0000313" key="5">
    <source>
        <dbReference type="Proteomes" id="UP000297753"/>
    </source>
</evidence>
<comment type="caution">
    <text evidence="4">The sequence shown here is derived from an EMBL/GenBank/DDBJ whole genome shotgun (WGS) entry which is preliminary data.</text>
</comment>
<feature type="compositionally biased region" description="Low complexity" evidence="1">
    <location>
        <begin position="32"/>
        <end position="45"/>
    </location>
</feature>
<dbReference type="OrthoDB" id="9122461at2"/>
<evidence type="ECO:0000256" key="2">
    <source>
        <dbReference type="SAM" id="SignalP"/>
    </source>
</evidence>
<dbReference type="PROSITE" id="PS51723">
    <property type="entry name" value="PEPTIDASE_M60"/>
    <property type="match status" value="1"/>
</dbReference>
<dbReference type="InterPro" id="IPR031161">
    <property type="entry name" value="Peptidase_M60_dom"/>
</dbReference>
<reference evidence="4 5" key="1">
    <citation type="submission" date="2019-01" db="EMBL/GenBank/DDBJ databases">
        <title>Vibrio BEI176 sp. nov, a marine bacterium isolated from China: eastern marignal seas.</title>
        <authorList>
            <person name="Li B."/>
        </authorList>
    </citation>
    <scope>NUCLEOTIDE SEQUENCE [LARGE SCALE GENOMIC DNA]</scope>
    <source>
        <strain evidence="4 5">BEI176</strain>
    </source>
</reference>
<dbReference type="InterPro" id="IPR041549">
    <property type="entry name" value="IMPa_helical"/>
</dbReference>
<feature type="chain" id="PRO_5021189858" description="Peptidase M60 domain-containing protein" evidence="2">
    <location>
        <begin position="23"/>
        <end position="933"/>
    </location>
</feature>
<evidence type="ECO:0000259" key="3">
    <source>
        <dbReference type="PROSITE" id="PS51723"/>
    </source>
</evidence>
<name>A0A4Y8WLF2_9VIBR</name>
<dbReference type="PROSITE" id="PS51257">
    <property type="entry name" value="PROKAR_LIPOPROTEIN"/>
    <property type="match status" value="1"/>
</dbReference>
<dbReference type="InterPro" id="IPR042279">
    <property type="entry name" value="Pep_M60_3"/>
</dbReference>
<sequence>MSRISWKIAFGLSLVILLSACGGGEGENSTQGEVNNGNVGSEGSEGSAGGNESGGAIVKPQTNVERALKSGDALLVTDAQEYVQHSEKLIQSYQSQFNRIKRAINADTTSLSWDPTHDAAIISPIYGFNDSILKTNKALQSGYEDQQLTLGIAGEYGESGRYVVLGSNPFRTASRSPASLNSDMEQWLENLIVWLNGRGVSDSTNIAMAHLDQSHYFPDESATREWFDKRFDQAVTYNQAGNCDGAQLLSCIEARPNVLVLSQHLTDEQDLPKIETALRRALELEIPIFYLHLDGGMTSLGRSVFSLLNINYVGDNYWRKLAISDWQPNELLDYIPDEVSQQQALLEKLADDTFSIDLSLCDDKSCPSEANMDEFYQPANSIRQQLKSLDEQGRDLFNTEQYEYEKLLVLTADYYRSKVTFPMDKLNTERVEFLRSYYADYAQYNSRALNHAQPDMGNFSRSRFDEHVQRISKTVSLESKRNFRSAGVYALPGETFYVTRLDSEPVTTKIVINTLRSGATHEFSDHAYNRPKLVTSHAYEVKSGETMRLTSSYGGPIQVHFSANNYDVALKFEGVAQHPVWRSREDNLTFVEQLNANLFDWAELITPGFEVHSKSEKMVESISAPEWNHPEDMALATERYVHNLPHALAGLQGPGIDSIEDIHTYAINKGWQVETIDVVKHMNADQANCGYGCSGNPYDAYWAFHPLGHGDLHELGHGLEKGRFRFTDWDGHSTTNYYSYYSKSRYYAETGKVSACQSLDFKSQYELLQTSRQQADPNAYMAAQNQTSWSWGARVFIQIMMQAQSQGVISNGWHLLGRLHIVEREFNRIKADEALWLANRDKIGFSSYSRDEANAISNNDWLLIAFSTVAERDMREYLDMWGFSFSDKAKSEVSAKSLSAMPLSYFASSGIGYCLDEFAQREIPVDGLTVWPL</sequence>
<keyword evidence="2" id="KW-0732">Signal</keyword>
<dbReference type="SMART" id="SM01276">
    <property type="entry name" value="M60-like"/>
    <property type="match status" value="1"/>
</dbReference>
<dbReference type="Proteomes" id="UP000297753">
    <property type="component" value="Unassembled WGS sequence"/>
</dbReference>
<evidence type="ECO:0000313" key="4">
    <source>
        <dbReference type="EMBL" id="TFH93539.1"/>
    </source>
</evidence>
<dbReference type="EMBL" id="SATR01000001">
    <property type="protein sequence ID" value="TFH93539.1"/>
    <property type="molecule type" value="Genomic_DNA"/>
</dbReference>
<dbReference type="Pfam" id="PF18642">
    <property type="entry name" value="IMPa_helical"/>
    <property type="match status" value="1"/>
</dbReference>
<dbReference type="Gene3D" id="1.10.390.30">
    <property type="entry name" value="Peptidase M60, enhancin-like domain 3"/>
    <property type="match status" value="1"/>
</dbReference>
<organism evidence="4 5">
    <name type="scientific">Vibrio ouci</name>
    <dbReference type="NCBI Taxonomy" id="2499078"/>
    <lineage>
        <taxon>Bacteria</taxon>
        <taxon>Pseudomonadati</taxon>
        <taxon>Pseudomonadota</taxon>
        <taxon>Gammaproteobacteria</taxon>
        <taxon>Vibrionales</taxon>
        <taxon>Vibrionaceae</taxon>
        <taxon>Vibrio</taxon>
    </lineage>
</organism>
<protein>
    <recommendedName>
        <fullName evidence="3">Peptidase M60 domain-containing protein</fullName>
    </recommendedName>
</protein>
<keyword evidence="5" id="KW-1185">Reference proteome</keyword>
<dbReference type="NCBIfam" id="NF038322">
    <property type="entry name" value="ImpA_fam_HExGH"/>
    <property type="match status" value="1"/>
</dbReference>
<accession>A0A4Y8WLF2</accession>
<gene>
    <name evidence="4" type="ORF">ELS82_00855</name>
</gene>